<feature type="region of interest" description="Disordered" evidence="1">
    <location>
        <begin position="346"/>
        <end position="381"/>
    </location>
</feature>
<feature type="compositionally biased region" description="Basic and acidic residues" evidence="1">
    <location>
        <begin position="432"/>
        <end position="441"/>
    </location>
</feature>
<feature type="compositionally biased region" description="Low complexity" evidence="1">
    <location>
        <begin position="260"/>
        <end position="276"/>
    </location>
</feature>
<feature type="compositionally biased region" description="Polar residues" evidence="1">
    <location>
        <begin position="292"/>
        <end position="305"/>
    </location>
</feature>
<feature type="region of interest" description="Disordered" evidence="1">
    <location>
        <begin position="578"/>
        <end position="615"/>
    </location>
</feature>
<evidence type="ECO:0000313" key="3">
    <source>
        <dbReference type="EMBL" id="CAK0784491.1"/>
    </source>
</evidence>
<dbReference type="Proteomes" id="UP001314263">
    <property type="component" value="Unassembled WGS sequence"/>
</dbReference>
<feature type="domain" description="SAM" evidence="2">
    <location>
        <begin position="109"/>
        <end position="172"/>
    </location>
</feature>
<organism evidence="3 4">
    <name type="scientific">Coccomyxa viridis</name>
    <dbReference type="NCBI Taxonomy" id="1274662"/>
    <lineage>
        <taxon>Eukaryota</taxon>
        <taxon>Viridiplantae</taxon>
        <taxon>Chlorophyta</taxon>
        <taxon>core chlorophytes</taxon>
        <taxon>Trebouxiophyceae</taxon>
        <taxon>Trebouxiophyceae incertae sedis</taxon>
        <taxon>Coccomyxaceae</taxon>
        <taxon>Coccomyxa</taxon>
    </lineage>
</organism>
<reference evidence="3 4" key="1">
    <citation type="submission" date="2023-10" db="EMBL/GenBank/DDBJ databases">
        <authorList>
            <person name="Maclean D."/>
            <person name="Macfadyen A."/>
        </authorList>
    </citation>
    <scope>NUCLEOTIDE SEQUENCE [LARGE SCALE GENOMIC DNA]</scope>
</reference>
<gene>
    <name evidence="3" type="ORF">CVIRNUC_007695</name>
</gene>
<keyword evidence="4" id="KW-1185">Reference proteome</keyword>
<dbReference type="InterPro" id="IPR001660">
    <property type="entry name" value="SAM"/>
</dbReference>
<dbReference type="PROSITE" id="PS50105">
    <property type="entry name" value="SAM_DOMAIN"/>
    <property type="match status" value="1"/>
</dbReference>
<feature type="region of interest" description="Disordered" evidence="1">
    <location>
        <begin position="173"/>
        <end position="332"/>
    </location>
</feature>
<dbReference type="EMBL" id="CAUYUE010000010">
    <property type="protein sequence ID" value="CAK0784491.1"/>
    <property type="molecule type" value="Genomic_DNA"/>
</dbReference>
<comment type="caution">
    <text evidence="3">The sequence shown here is derived from an EMBL/GenBank/DDBJ whole genome shotgun (WGS) entry which is preliminary data.</text>
</comment>
<dbReference type="Pfam" id="PF07647">
    <property type="entry name" value="SAM_2"/>
    <property type="match status" value="1"/>
</dbReference>
<dbReference type="SMART" id="SM00454">
    <property type="entry name" value="SAM"/>
    <property type="match status" value="1"/>
</dbReference>
<sequence length="652" mass="68617">MWTRDWLSAYASPSRHDLCMMVDASGQHDLLAAQCRCSQCGQNLSSMAYQRRVAHIKKCTGNVIQRGLSLDQRCSNNIGGSASSLHSLAVHKPDLEACSAAAHTSIEIAATDGMESILQKLGMAAHTDAFQKEDVDTRALPHLSDEDLIYLGISDAGQRRRLLQTARSLRRGAAQGSAASQGPSQVCLPASAPRPGTAAPLETAQHDESRACLPSKTPAPCSAAPLRGARQDDGSAAVHRGGEKSKAAPVRNMPTDTRRQSSAAQQQGRPRDVQQQCRGLKRIAPENAASMPLSNGQISVKQSGSRLPCHAHTDHKSDSKPDPGRAEQQCPTHLGSSVGQCLYTEPGKEQQTCPQQPLASSRPASAEAVGQPDSSAGPSASMSGALGHLLVSRSVRACISKNGSYSRQAELRLLQGLYPEAGSQQHAGGSDRGGRQHRGGEDGGGWSSDEDQDAENALPPAHNAGCGIRCAGVQQVPQAASLWVMACQDPGRPSSVLSLQHRQAARKAAKSGVRPAQQSSQTFLPACSSSSTLSAANVSAARPSAQPSTAAALGTACTGAQSERTSVVNLTESQMEPMQSERKTVKHSTASAMESRKHEARGFVGRTRAAPDSQKALRVQSLRQELAAAEGVVSELKAWLADAEAELEAQDQ</sequence>
<dbReference type="SUPFAM" id="SSF47769">
    <property type="entry name" value="SAM/Pointed domain"/>
    <property type="match status" value="1"/>
</dbReference>
<name>A0AAV1ICN7_9CHLO</name>
<accession>A0AAV1ICN7</accession>
<dbReference type="Gene3D" id="1.10.150.50">
    <property type="entry name" value="Transcription Factor, Ets-1"/>
    <property type="match status" value="1"/>
</dbReference>
<feature type="compositionally biased region" description="Basic and acidic residues" evidence="1">
    <location>
        <begin position="311"/>
        <end position="325"/>
    </location>
</feature>
<evidence type="ECO:0000256" key="1">
    <source>
        <dbReference type="SAM" id="MobiDB-lite"/>
    </source>
</evidence>
<protein>
    <recommendedName>
        <fullName evidence="2">SAM domain-containing protein</fullName>
    </recommendedName>
</protein>
<proteinExistence type="predicted"/>
<evidence type="ECO:0000313" key="4">
    <source>
        <dbReference type="Proteomes" id="UP001314263"/>
    </source>
</evidence>
<feature type="compositionally biased region" description="Low complexity" evidence="1">
    <location>
        <begin position="173"/>
        <end position="185"/>
    </location>
</feature>
<feature type="compositionally biased region" description="Polar residues" evidence="1">
    <location>
        <begin position="349"/>
        <end position="363"/>
    </location>
</feature>
<dbReference type="CDD" id="cd09487">
    <property type="entry name" value="SAM_superfamily"/>
    <property type="match status" value="1"/>
</dbReference>
<dbReference type="InterPro" id="IPR013761">
    <property type="entry name" value="SAM/pointed_sf"/>
</dbReference>
<evidence type="ECO:0000259" key="2">
    <source>
        <dbReference type="PROSITE" id="PS50105"/>
    </source>
</evidence>
<dbReference type="AlphaFoldDB" id="A0AAV1ICN7"/>
<feature type="region of interest" description="Disordered" evidence="1">
    <location>
        <begin position="421"/>
        <end position="460"/>
    </location>
</feature>